<keyword evidence="2" id="KW-1185">Reference proteome</keyword>
<evidence type="ECO:0000313" key="2">
    <source>
        <dbReference type="Proteomes" id="UP000735302"/>
    </source>
</evidence>
<sequence length="82" mass="8943">MASVTNGVSPSAHLILLSDSLSPTLWFRRFLTKLLDKNATQKRHSYKSILVVEFPRLEVVCVSGGDGGGGGFGEWRHGVNML</sequence>
<comment type="caution">
    <text evidence="1">The sequence shown here is derived from an EMBL/GenBank/DDBJ whole genome shotgun (WGS) entry which is preliminary data.</text>
</comment>
<gene>
    <name evidence="1" type="ORF">PoB_002651600</name>
</gene>
<dbReference type="Proteomes" id="UP000735302">
    <property type="component" value="Unassembled WGS sequence"/>
</dbReference>
<reference evidence="1 2" key="1">
    <citation type="journal article" date="2021" name="Elife">
        <title>Chloroplast acquisition without the gene transfer in kleptoplastic sea slugs, Plakobranchus ocellatus.</title>
        <authorList>
            <person name="Maeda T."/>
            <person name="Takahashi S."/>
            <person name="Yoshida T."/>
            <person name="Shimamura S."/>
            <person name="Takaki Y."/>
            <person name="Nagai Y."/>
            <person name="Toyoda A."/>
            <person name="Suzuki Y."/>
            <person name="Arimoto A."/>
            <person name="Ishii H."/>
            <person name="Satoh N."/>
            <person name="Nishiyama T."/>
            <person name="Hasebe M."/>
            <person name="Maruyama T."/>
            <person name="Minagawa J."/>
            <person name="Obokata J."/>
            <person name="Shigenobu S."/>
        </authorList>
    </citation>
    <scope>NUCLEOTIDE SEQUENCE [LARGE SCALE GENOMIC DNA]</scope>
</reference>
<evidence type="ECO:0000313" key="1">
    <source>
        <dbReference type="EMBL" id="GFO00011.1"/>
    </source>
</evidence>
<organism evidence="1 2">
    <name type="scientific">Plakobranchus ocellatus</name>
    <dbReference type="NCBI Taxonomy" id="259542"/>
    <lineage>
        <taxon>Eukaryota</taxon>
        <taxon>Metazoa</taxon>
        <taxon>Spiralia</taxon>
        <taxon>Lophotrochozoa</taxon>
        <taxon>Mollusca</taxon>
        <taxon>Gastropoda</taxon>
        <taxon>Heterobranchia</taxon>
        <taxon>Euthyneura</taxon>
        <taxon>Panpulmonata</taxon>
        <taxon>Sacoglossa</taxon>
        <taxon>Placobranchoidea</taxon>
        <taxon>Plakobranchidae</taxon>
        <taxon>Plakobranchus</taxon>
    </lineage>
</organism>
<protein>
    <submittedName>
        <fullName evidence="1">Uncharacterized protein</fullName>
    </submittedName>
</protein>
<dbReference type="AlphaFoldDB" id="A0AAV3ZLK9"/>
<dbReference type="EMBL" id="BLXT01003024">
    <property type="protein sequence ID" value="GFO00011.1"/>
    <property type="molecule type" value="Genomic_DNA"/>
</dbReference>
<proteinExistence type="predicted"/>
<name>A0AAV3ZLK9_9GAST</name>
<accession>A0AAV3ZLK9</accession>